<gene>
    <name evidence="1" type="ORF">ACN38_g9159</name>
</gene>
<dbReference type="AlphaFoldDB" id="A0A0M9WCU1"/>
<reference evidence="1 2" key="1">
    <citation type="submission" date="2015-08" db="EMBL/GenBank/DDBJ databases">
        <title>Genome sequencing of Penicillium nordicum.</title>
        <authorList>
            <person name="Nguyen H.D."/>
            <person name="Seifert K.A."/>
        </authorList>
    </citation>
    <scope>NUCLEOTIDE SEQUENCE [LARGE SCALE GENOMIC DNA]</scope>
    <source>
        <strain evidence="1 2">DAOMC 185683</strain>
    </source>
</reference>
<accession>A0A0M9WCU1</accession>
<name>A0A0M9WCU1_9EURO</name>
<proteinExistence type="predicted"/>
<dbReference type="Proteomes" id="UP000037696">
    <property type="component" value="Unassembled WGS sequence"/>
</dbReference>
<keyword evidence="2" id="KW-1185">Reference proteome</keyword>
<comment type="caution">
    <text evidence="1">The sequence shown here is derived from an EMBL/GenBank/DDBJ whole genome shotgun (WGS) entry which is preliminary data.</text>
</comment>
<dbReference type="EMBL" id="LHQQ01000180">
    <property type="protein sequence ID" value="KOS39999.1"/>
    <property type="molecule type" value="Genomic_DNA"/>
</dbReference>
<organism evidence="1 2">
    <name type="scientific">Penicillium nordicum</name>
    <dbReference type="NCBI Taxonomy" id="229535"/>
    <lineage>
        <taxon>Eukaryota</taxon>
        <taxon>Fungi</taxon>
        <taxon>Dikarya</taxon>
        <taxon>Ascomycota</taxon>
        <taxon>Pezizomycotina</taxon>
        <taxon>Eurotiomycetes</taxon>
        <taxon>Eurotiomycetidae</taxon>
        <taxon>Eurotiales</taxon>
        <taxon>Aspergillaceae</taxon>
        <taxon>Penicillium</taxon>
    </lineage>
</organism>
<evidence type="ECO:0000313" key="2">
    <source>
        <dbReference type="Proteomes" id="UP000037696"/>
    </source>
</evidence>
<sequence length="84" mass="9823">MRVPFIDGGEFFWVVDNRTWIFSNYIYLNIVELNYVVAGLSMPPDTYLSHWFILPGNILDPLSLHNKHACKHGRLFNKSELNLN</sequence>
<protein>
    <submittedName>
        <fullName evidence="1">Uncharacterized protein</fullName>
    </submittedName>
</protein>
<evidence type="ECO:0000313" key="1">
    <source>
        <dbReference type="EMBL" id="KOS39999.1"/>
    </source>
</evidence>